<dbReference type="SUPFAM" id="SSF50978">
    <property type="entry name" value="WD40 repeat-like"/>
    <property type="match status" value="2"/>
</dbReference>
<feature type="compositionally biased region" description="Low complexity" evidence="5">
    <location>
        <begin position="573"/>
        <end position="585"/>
    </location>
</feature>
<dbReference type="eggNOG" id="KOG1539">
    <property type="taxonomic scope" value="Eukaryota"/>
</dbReference>
<reference evidence="7 8" key="1">
    <citation type="journal article" date="2008" name="Nature">
        <title>The genome of the choanoflagellate Monosiga brevicollis and the origin of metazoans.</title>
        <authorList>
            <consortium name="JGI Sequencing"/>
            <person name="King N."/>
            <person name="Westbrook M.J."/>
            <person name="Young S.L."/>
            <person name="Kuo A."/>
            <person name="Abedin M."/>
            <person name="Chapman J."/>
            <person name="Fairclough S."/>
            <person name="Hellsten U."/>
            <person name="Isogai Y."/>
            <person name="Letunic I."/>
            <person name="Marr M."/>
            <person name="Pincus D."/>
            <person name="Putnam N."/>
            <person name="Rokas A."/>
            <person name="Wright K.J."/>
            <person name="Zuzow R."/>
            <person name="Dirks W."/>
            <person name="Good M."/>
            <person name="Goodstein D."/>
            <person name="Lemons D."/>
            <person name="Li W."/>
            <person name="Lyons J.B."/>
            <person name="Morris A."/>
            <person name="Nichols S."/>
            <person name="Richter D.J."/>
            <person name="Salamov A."/>
            <person name="Bork P."/>
            <person name="Lim W.A."/>
            <person name="Manning G."/>
            <person name="Miller W.T."/>
            <person name="McGinnis W."/>
            <person name="Shapiro H."/>
            <person name="Tjian R."/>
            <person name="Grigoriev I.V."/>
            <person name="Rokhsar D."/>
        </authorList>
    </citation>
    <scope>NUCLEOTIDE SEQUENCE [LARGE SCALE GENOMIC DNA]</scope>
    <source>
        <strain evidence="8">MX1 / ATCC 50154</strain>
    </source>
</reference>
<dbReference type="PROSITE" id="PS50966">
    <property type="entry name" value="ZF_SWIM"/>
    <property type="match status" value="1"/>
</dbReference>
<dbReference type="InterPro" id="IPR036322">
    <property type="entry name" value="WD40_repeat_dom_sf"/>
</dbReference>
<name>A9UQX8_MONBE</name>
<keyword evidence="1 3" id="KW-0853">WD repeat</keyword>
<evidence type="ECO:0000256" key="5">
    <source>
        <dbReference type="SAM" id="MobiDB-lite"/>
    </source>
</evidence>
<dbReference type="Proteomes" id="UP000001357">
    <property type="component" value="Unassembled WGS sequence"/>
</dbReference>
<dbReference type="AlphaFoldDB" id="A9UQX8"/>
<dbReference type="InterPro" id="IPR015943">
    <property type="entry name" value="WD40/YVTN_repeat-like_dom_sf"/>
</dbReference>
<evidence type="ECO:0000313" key="7">
    <source>
        <dbReference type="EMBL" id="EDQ93122.1"/>
    </source>
</evidence>
<dbReference type="GeneID" id="5888089"/>
<dbReference type="PROSITE" id="PS50294">
    <property type="entry name" value="WD_REPEATS_REGION"/>
    <property type="match status" value="3"/>
</dbReference>
<dbReference type="GO" id="GO:0006364">
    <property type="term" value="P:rRNA processing"/>
    <property type="evidence" value="ECO:0000318"/>
    <property type="project" value="GO_Central"/>
</dbReference>
<evidence type="ECO:0000256" key="4">
    <source>
        <dbReference type="PROSITE-ProRule" id="PRU00325"/>
    </source>
</evidence>
<sequence>GRSAAVSLFTIFGDHLIVTYEDNVVVIFVIATGAVHLTMEDFDANRFKIAAVLHPSTYVNKILFASTQGELQLWNIRSNKLIYSYKSFGSAVTCLTQSPAVDVVAVGLANGHIMLHDLRRDKTVLQFHQDGGPIRAASFRTDGAPILATTVALGTIALWHLDEAKLLATMTHCHASSLTTMEFVPGKPLLLTGGHDNAMKLWAFDAPDSAGRLLRHREGHAAPITHLRFYGTDFELLSASHDRTLRSFSVIRDERNRELSQGTLESQANKKGVPLSALRLPPILDFAVEMSREGEWSNLVTCHSGRDAACLWSTDSKKLADLKLAPDSKHTGNNVYATSVAMSGCGNFALVGRSNGSVVYYNVQSGRVRTVFRSKDGQAHGSAVTAVTVDAVGDTCLSASRDGVMKMWSLKTGKLRTKITFKAAVQKVELFRSSNIAAVVTADNVIRLFDLEVKRIVRSFKGHDARITDLAWFPDGKWIATTSMDLTIRVWDVVSGRLLSWVSVPDAPTSISINHTGEYLVTSHVDNVGMCLWINQSLYTSTMFAPLSPGMYGTQIEMGPPSVALPNSADPESTGATDSSADDSGPAQLDSELVTLSTLPRSRWLYLSRLEEIRHRNRAKEDVIRPRDAPFFLQTNPGVSMLRRRFNAASSSAITAVNVRASVDSFVLNRASFWASIEESSVAHIVCLAGQLSVVVELMDMLKSMGLSAIDLELRSLSEAHDGEQLGMFADFLVAMLAEKRDIELLQAYMDVFLSVSKGWLDFKSCPAFLLAAFLHTCTCPYLSKRSALPCHHRLIPRLLLLGTWPHHAAARVFGG</sequence>
<dbReference type="Pfam" id="PF25171">
    <property type="entry name" value="Beta-prop_WDR36-Utp21_1st"/>
    <property type="match status" value="1"/>
</dbReference>
<dbReference type="GO" id="GO:0034388">
    <property type="term" value="C:Pwp2p-containing subcomplex of 90S preribosome"/>
    <property type="evidence" value="ECO:0000318"/>
    <property type="project" value="GO_Central"/>
</dbReference>
<protein>
    <recommendedName>
        <fullName evidence="6">SWIM-type domain-containing protein</fullName>
    </recommendedName>
</protein>
<keyword evidence="8" id="KW-1185">Reference proteome</keyword>
<feature type="region of interest" description="Disordered" evidence="5">
    <location>
        <begin position="558"/>
        <end position="587"/>
    </location>
</feature>
<dbReference type="InterPro" id="IPR001680">
    <property type="entry name" value="WD40_rpt"/>
</dbReference>
<evidence type="ECO:0000259" key="6">
    <source>
        <dbReference type="PROSITE" id="PS50966"/>
    </source>
</evidence>
<feature type="repeat" description="WD" evidence="3">
    <location>
        <begin position="171"/>
        <end position="202"/>
    </location>
</feature>
<feature type="repeat" description="WD" evidence="3">
    <location>
        <begin position="460"/>
        <end position="501"/>
    </location>
</feature>
<feature type="domain" description="SWIM-type" evidence="6">
    <location>
        <begin position="769"/>
        <end position="802"/>
    </location>
</feature>
<feature type="repeat" description="WD" evidence="3">
    <location>
        <begin position="377"/>
        <end position="418"/>
    </location>
</feature>
<dbReference type="Pfam" id="PF25168">
    <property type="entry name" value="Beta-prop_WDR36-Utp21_2nd"/>
    <property type="match status" value="1"/>
</dbReference>
<dbReference type="Gene3D" id="2.130.10.10">
    <property type="entry name" value="YVTN repeat-like/Quinoprotein amine dehydrogenase"/>
    <property type="match status" value="2"/>
</dbReference>
<dbReference type="EMBL" id="CH991543">
    <property type="protein sequence ID" value="EDQ93122.1"/>
    <property type="molecule type" value="Genomic_DNA"/>
</dbReference>
<evidence type="ECO:0000256" key="3">
    <source>
        <dbReference type="PROSITE-ProRule" id="PRU00221"/>
    </source>
</evidence>
<gene>
    <name evidence="7" type="ORF">MONBRDRAFT_13634</name>
</gene>
<dbReference type="InterPro" id="IPR007319">
    <property type="entry name" value="WDR36/Utp21_C"/>
</dbReference>
<dbReference type="PANTHER" id="PTHR22840">
    <property type="entry name" value="WD REPEAT-CONTAINING PROTEIN 36"/>
    <property type="match status" value="1"/>
</dbReference>
<keyword evidence="2" id="KW-0677">Repeat</keyword>
<dbReference type="RefSeq" id="XP_001742884.1">
    <property type="nucleotide sequence ID" value="XM_001742832.1"/>
</dbReference>
<dbReference type="InParanoid" id="A9UQX8"/>
<proteinExistence type="predicted"/>
<evidence type="ECO:0000313" key="8">
    <source>
        <dbReference type="Proteomes" id="UP000001357"/>
    </source>
</evidence>
<dbReference type="InterPro" id="IPR059157">
    <property type="entry name" value="WDR36-Utp21_N"/>
</dbReference>
<dbReference type="InterPro" id="IPR007527">
    <property type="entry name" value="Znf_SWIM"/>
</dbReference>
<organism evidence="7 8">
    <name type="scientific">Monosiga brevicollis</name>
    <name type="common">Choanoflagellate</name>
    <dbReference type="NCBI Taxonomy" id="81824"/>
    <lineage>
        <taxon>Eukaryota</taxon>
        <taxon>Choanoflagellata</taxon>
        <taxon>Craspedida</taxon>
        <taxon>Salpingoecidae</taxon>
        <taxon>Monosiga</taxon>
    </lineage>
</organism>
<evidence type="ECO:0000256" key="2">
    <source>
        <dbReference type="ARBA" id="ARBA00022737"/>
    </source>
</evidence>
<dbReference type="CDD" id="cd00200">
    <property type="entry name" value="WD40"/>
    <property type="match status" value="1"/>
</dbReference>
<dbReference type="PANTHER" id="PTHR22840:SF12">
    <property type="entry name" value="WD REPEAT-CONTAINING PROTEIN 36"/>
    <property type="match status" value="1"/>
</dbReference>
<keyword evidence="4" id="KW-0862">Zinc</keyword>
<keyword evidence="4" id="KW-0863">Zinc-finger</keyword>
<dbReference type="OMA" id="CIYAWRA"/>
<evidence type="ECO:0000256" key="1">
    <source>
        <dbReference type="ARBA" id="ARBA00022574"/>
    </source>
</evidence>
<dbReference type="KEGG" id="mbr:MONBRDRAFT_13634"/>
<dbReference type="Pfam" id="PF04192">
    <property type="entry name" value="Utp21"/>
    <property type="match status" value="1"/>
</dbReference>
<accession>A9UQX8</accession>
<dbReference type="PROSITE" id="PS00678">
    <property type="entry name" value="WD_REPEATS_1"/>
    <property type="match status" value="1"/>
</dbReference>
<dbReference type="FunCoup" id="A9UQX8">
    <property type="interactions" value="1114"/>
</dbReference>
<keyword evidence="4" id="KW-0479">Metal-binding</keyword>
<feature type="non-terminal residue" evidence="7">
    <location>
        <position position="1"/>
    </location>
</feature>
<dbReference type="FunFam" id="2.130.10.10:FF:003576">
    <property type="entry name" value="WD repeat domain 36"/>
    <property type="match status" value="1"/>
</dbReference>
<dbReference type="PROSITE" id="PS50082">
    <property type="entry name" value="WD_REPEATS_2"/>
    <property type="match status" value="3"/>
</dbReference>
<dbReference type="GO" id="GO:0032040">
    <property type="term" value="C:small-subunit processome"/>
    <property type="evidence" value="ECO:0000318"/>
    <property type="project" value="GO_Central"/>
</dbReference>
<dbReference type="SMART" id="SM00320">
    <property type="entry name" value="WD40"/>
    <property type="match status" value="9"/>
</dbReference>
<dbReference type="GO" id="GO:0008270">
    <property type="term" value="F:zinc ion binding"/>
    <property type="evidence" value="ECO:0007669"/>
    <property type="project" value="UniProtKB-KW"/>
</dbReference>
<dbReference type="STRING" id="81824.A9UQX8"/>
<dbReference type="InterPro" id="IPR019775">
    <property type="entry name" value="WD40_repeat_CS"/>
</dbReference>